<dbReference type="CDD" id="cd06428">
    <property type="entry name" value="M1P_guanylylT_A_like_N"/>
    <property type="match status" value="1"/>
</dbReference>
<proteinExistence type="inferred from homology"/>
<dbReference type="InterPro" id="IPR018357">
    <property type="entry name" value="Hexapep_transf_CS"/>
</dbReference>
<dbReference type="SUPFAM" id="SSF53448">
    <property type="entry name" value="Nucleotide-diphospho-sugar transferases"/>
    <property type="match status" value="1"/>
</dbReference>
<gene>
    <name evidence="4" type="ORF">PHAECO_LOCUS1252</name>
</gene>
<name>A0A9N9S7R5_PHACE</name>
<protein>
    <recommendedName>
        <fullName evidence="6">Nucleotidyl transferase domain-containing protein</fullName>
    </recommendedName>
</protein>
<reference evidence="4" key="1">
    <citation type="submission" date="2022-01" db="EMBL/GenBank/DDBJ databases">
        <authorList>
            <person name="King R."/>
        </authorList>
    </citation>
    <scope>NUCLEOTIDE SEQUENCE</scope>
</reference>
<dbReference type="InterPro" id="IPR056729">
    <property type="entry name" value="GMPPB_C"/>
</dbReference>
<dbReference type="InterPro" id="IPR005835">
    <property type="entry name" value="NTP_transferase_dom"/>
</dbReference>
<dbReference type="Gene3D" id="3.90.550.10">
    <property type="entry name" value="Spore Coat Polysaccharide Biosynthesis Protein SpsA, Chain A"/>
    <property type="match status" value="1"/>
</dbReference>
<feature type="domain" description="Nucleotidyl transferase" evidence="2">
    <location>
        <begin position="4"/>
        <end position="219"/>
    </location>
</feature>
<evidence type="ECO:0000259" key="3">
    <source>
        <dbReference type="Pfam" id="PF25087"/>
    </source>
</evidence>
<dbReference type="InterPro" id="IPR050486">
    <property type="entry name" value="Mannose-1P_guanyltransferase"/>
</dbReference>
<dbReference type="Pfam" id="PF25087">
    <property type="entry name" value="GMPPB_C"/>
    <property type="match status" value="1"/>
</dbReference>
<evidence type="ECO:0000313" key="5">
    <source>
        <dbReference type="Proteomes" id="UP001153737"/>
    </source>
</evidence>
<dbReference type="InterPro" id="IPR029044">
    <property type="entry name" value="Nucleotide-diphossugar_trans"/>
</dbReference>
<comment type="similarity">
    <text evidence="1">Belongs to the transferase hexapeptide repeat family.</text>
</comment>
<reference evidence="4" key="2">
    <citation type="submission" date="2022-10" db="EMBL/GenBank/DDBJ databases">
        <authorList>
            <consortium name="ENA_rothamsted_submissions"/>
            <consortium name="culmorum"/>
            <person name="King R."/>
        </authorList>
    </citation>
    <scope>NUCLEOTIDE SEQUENCE</scope>
</reference>
<keyword evidence="5" id="KW-1185">Reference proteome</keyword>
<evidence type="ECO:0000313" key="4">
    <source>
        <dbReference type="EMBL" id="CAG9813287.1"/>
    </source>
</evidence>
<dbReference type="PROSITE" id="PS00101">
    <property type="entry name" value="HEXAPEP_TRANSFERASES"/>
    <property type="match status" value="1"/>
</dbReference>
<dbReference type="Proteomes" id="UP001153737">
    <property type="component" value="Chromosome 1"/>
</dbReference>
<dbReference type="AlphaFoldDB" id="A0A9N9S7R5"/>
<dbReference type="Pfam" id="PF00483">
    <property type="entry name" value="NTP_transferase"/>
    <property type="match status" value="1"/>
</dbReference>
<dbReference type="GO" id="GO:0016740">
    <property type="term" value="F:transferase activity"/>
    <property type="evidence" value="ECO:0007669"/>
    <property type="project" value="InterPro"/>
</dbReference>
<feature type="domain" description="Mannose-1-phosphate guanyltransferase C-terminal" evidence="3">
    <location>
        <begin position="290"/>
        <end position="425"/>
    </location>
</feature>
<dbReference type="Gene3D" id="2.160.10.10">
    <property type="entry name" value="Hexapeptide repeat proteins"/>
    <property type="match status" value="1"/>
</dbReference>
<evidence type="ECO:0000256" key="1">
    <source>
        <dbReference type="ARBA" id="ARBA00007274"/>
    </source>
</evidence>
<evidence type="ECO:0000259" key="2">
    <source>
        <dbReference type="Pfam" id="PF00483"/>
    </source>
</evidence>
<accession>A0A9N9S7R5</accession>
<evidence type="ECO:0008006" key="6">
    <source>
        <dbReference type="Google" id="ProtNLM"/>
    </source>
</evidence>
<sequence length="427" mass="46894">MMLKAVILIGGPEKGTRFRPLSLDIPKPLFPVGGLPLIQHHIEACASTPGLKEILLIGFYSVAQIQPFVNDMQHQYNVTIKYLQEFVALGTAGGLFHFRDQIRSGSPDAFFVMNGDVCADFPLVDLYNFHKSLPSSCNSKALVTIMGTEATRQQSLNYGCMVTNKESHEVTHYVEKPNSYVSTLINCGIYIFSLDVFQTIGEIFTMKQEEYYKIGNGNKEAGNLQLEQDILASLAGTGRMFAMQTSNWWSQLKTAGSAIYANRHYLQLYKTKHPERLAISEGAGEHCSILPDVHIDSTASVHPTAVLGPNVSIGPGVTVGSGVRIRESIILSEATIDEHSLILHSIIGRGSRVGRWARVEGTPSDPDPNKPFAKMENPPLFNKDGRLNPSITILGCSVSVPSETILLNTIVLPNKELSRSIKNEIIL</sequence>
<organism evidence="4 5">
    <name type="scientific">Phaedon cochleariae</name>
    <name type="common">Mustard beetle</name>
    <dbReference type="NCBI Taxonomy" id="80249"/>
    <lineage>
        <taxon>Eukaryota</taxon>
        <taxon>Metazoa</taxon>
        <taxon>Ecdysozoa</taxon>
        <taxon>Arthropoda</taxon>
        <taxon>Hexapoda</taxon>
        <taxon>Insecta</taxon>
        <taxon>Pterygota</taxon>
        <taxon>Neoptera</taxon>
        <taxon>Endopterygota</taxon>
        <taxon>Coleoptera</taxon>
        <taxon>Polyphaga</taxon>
        <taxon>Cucujiformia</taxon>
        <taxon>Chrysomeloidea</taxon>
        <taxon>Chrysomelidae</taxon>
        <taxon>Chrysomelinae</taxon>
        <taxon>Chrysomelini</taxon>
        <taxon>Phaedon</taxon>
    </lineage>
</organism>
<dbReference type="OrthoDB" id="285674at2759"/>
<dbReference type="EMBL" id="OU896707">
    <property type="protein sequence ID" value="CAG9813287.1"/>
    <property type="molecule type" value="Genomic_DNA"/>
</dbReference>
<dbReference type="PANTHER" id="PTHR22572">
    <property type="entry name" value="SUGAR-1-PHOSPHATE GUANYL TRANSFERASE"/>
    <property type="match status" value="1"/>
</dbReference>